<dbReference type="PANTHER" id="PTHR45626">
    <property type="entry name" value="TRANSCRIPTION TERMINATION FACTOR 2-RELATED"/>
    <property type="match status" value="1"/>
</dbReference>
<keyword evidence="1" id="KW-0547">Nucleotide-binding</keyword>
<dbReference type="PANTHER" id="PTHR45626:SF51">
    <property type="entry name" value="SNF2-RELATED DOMAIN-CONTAINING PROTEIN"/>
    <property type="match status" value="1"/>
</dbReference>
<protein>
    <submittedName>
        <fullName evidence="11">SNF2 family helicase</fullName>
    </submittedName>
</protein>
<evidence type="ECO:0000313" key="11">
    <source>
        <dbReference type="EMBL" id="PIG83583.1"/>
    </source>
</evidence>
<dbReference type="SMART" id="SM00398">
    <property type="entry name" value="HMG"/>
    <property type="match status" value="1"/>
</dbReference>
<evidence type="ECO:0000256" key="4">
    <source>
        <dbReference type="ARBA" id="ARBA00023015"/>
    </source>
</evidence>
<dbReference type="CDD" id="cd01389">
    <property type="entry name" value="HMG-box_ROX1-like"/>
    <property type="match status" value="1"/>
</dbReference>
<dbReference type="GO" id="GO:0003690">
    <property type="term" value="F:double-stranded DNA binding"/>
    <property type="evidence" value="ECO:0007669"/>
    <property type="project" value="UniProtKB-ARBA"/>
</dbReference>
<dbReference type="SUPFAM" id="SSF47095">
    <property type="entry name" value="HMG-box"/>
    <property type="match status" value="1"/>
</dbReference>
<feature type="region of interest" description="Disordered" evidence="8">
    <location>
        <begin position="840"/>
        <end position="886"/>
    </location>
</feature>
<dbReference type="SUPFAM" id="SSF52540">
    <property type="entry name" value="P-loop containing nucleoside triphosphate hydrolases"/>
    <property type="match status" value="2"/>
</dbReference>
<feature type="compositionally biased region" description="Low complexity" evidence="8">
    <location>
        <begin position="871"/>
        <end position="885"/>
    </location>
</feature>
<dbReference type="InterPro" id="IPR036514">
    <property type="entry name" value="SGNH_hydro_sf"/>
</dbReference>
<keyword evidence="2" id="KW-0378">Hydrolase</keyword>
<feature type="domain" description="Helicase C-terminal" evidence="10">
    <location>
        <begin position="1709"/>
        <end position="1868"/>
    </location>
</feature>
<dbReference type="FunFam" id="1.10.30.10:FF:000041">
    <property type="entry name" value="HMG box family protein"/>
    <property type="match status" value="1"/>
</dbReference>
<evidence type="ECO:0000256" key="2">
    <source>
        <dbReference type="ARBA" id="ARBA00022801"/>
    </source>
</evidence>
<dbReference type="Pfam" id="PF00271">
    <property type="entry name" value="Helicase_C"/>
    <property type="match status" value="1"/>
</dbReference>
<name>A0A2G7FSQ2_9EURO</name>
<dbReference type="InterPro" id="IPR000330">
    <property type="entry name" value="SNF2_N"/>
</dbReference>
<evidence type="ECO:0000256" key="5">
    <source>
        <dbReference type="ARBA" id="ARBA00023125"/>
    </source>
</evidence>
<dbReference type="Gene3D" id="1.10.30.10">
    <property type="entry name" value="High mobility group box domain"/>
    <property type="match status" value="1"/>
</dbReference>
<dbReference type="CDD" id="cd18793">
    <property type="entry name" value="SF2_C_SNF"/>
    <property type="match status" value="1"/>
</dbReference>
<dbReference type="GO" id="GO:0006357">
    <property type="term" value="P:regulation of transcription by RNA polymerase II"/>
    <property type="evidence" value="ECO:0007669"/>
    <property type="project" value="UniProtKB-ARBA"/>
</dbReference>
<dbReference type="Gene3D" id="3.40.50.1110">
    <property type="entry name" value="SGNH hydrolase"/>
    <property type="match status" value="1"/>
</dbReference>
<evidence type="ECO:0000259" key="9">
    <source>
        <dbReference type="PROSITE" id="PS50118"/>
    </source>
</evidence>
<evidence type="ECO:0000256" key="3">
    <source>
        <dbReference type="ARBA" id="ARBA00022840"/>
    </source>
</evidence>
<comment type="caution">
    <text evidence="11">The sequence shown here is derived from an EMBL/GenBank/DDBJ whole genome shotgun (WGS) entry which is preliminary data.</text>
</comment>
<dbReference type="GO" id="GO:0006281">
    <property type="term" value="P:DNA repair"/>
    <property type="evidence" value="ECO:0007669"/>
    <property type="project" value="TreeGrafter"/>
</dbReference>
<feature type="region of interest" description="Disordered" evidence="8">
    <location>
        <begin position="500"/>
        <end position="707"/>
    </location>
</feature>
<feature type="domain" description="HMG box" evidence="9">
    <location>
        <begin position="446"/>
        <end position="514"/>
    </location>
</feature>
<evidence type="ECO:0000256" key="1">
    <source>
        <dbReference type="ARBA" id="ARBA00022741"/>
    </source>
</evidence>
<dbReference type="GO" id="GO:0004386">
    <property type="term" value="F:helicase activity"/>
    <property type="evidence" value="ECO:0007669"/>
    <property type="project" value="UniProtKB-KW"/>
</dbReference>
<feature type="region of interest" description="Disordered" evidence="8">
    <location>
        <begin position="1885"/>
        <end position="1976"/>
    </location>
</feature>
<dbReference type="InterPro" id="IPR027417">
    <property type="entry name" value="P-loop_NTPase"/>
</dbReference>
<dbReference type="CDD" id="cd01846">
    <property type="entry name" value="fatty_acyltransferase_like"/>
    <property type="match status" value="1"/>
</dbReference>
<evidence type="ECO:0000256" key="8">
    <source>
        <dbReference type="SAM" id="MobiDB-lite"/>
    </source>
</evidence>
<dbReference type="InterPro" id="IPR049730">
    <property type="entry name" value="SNF2/RAD54-like_C"/>
</dbReference>
<sequence>MRLFNKFHTVCALAVASILLSAWFLASQNYYRRVVPTNGEDSSFNVATSFDRRLVVFGDSWSDNNAGELQGSVWTEWLCSKFQCHHENMAQTAKSLRGKYIGSVVDNDELPDSLLTLHKSPLADFKAQVSQWTAAEARAVQEDLAGNKEAISHRQNRTIIVVSFGVWDVWNMLDKDYDTATQSVDRSIGVIIDQLNVLSQSLGTNELKVILTLTPDVTFLPAFRPTRSHIGRHKEAVQITEYWNRQLREAAEKWDLGTIYLFDTNAFLADLIRDWQLYAAGIEEPNGLGKNQEPGWENVDDACVENEQQLVMTSEVKKCDNPEKFLFWPTSNLLEHKIMNDNVSKVSMLDRHMDGVPVGSSCRYAADGLPQVHLSSLNRAKIALNKIASNAPIEPPKPAAPLPAKSIPFRERSSVSERSSSSSPVKSAASRESVTQFCLCQPDPKIPRPRNAFILYRQHYQAAVVAQNPGLANPDISKIIGEQWRRLPQKTKDEWKALAEEEKARHQQQYPEYRYQPRRYGRDGNPRGSSSGISHNPPGSTVCSRCGGRVMNPPVSPETPFNPNGSSNGNGASLQHEAITGRSYPCRSKDSDRPSNPIKIGSNGESLPPRQRQWEETVNGSPDSKRRRISTQLPSKANIHRDRSPDGSYPISPYTARPEAPSSRGSFHMLQPPRPYRSIQEYPQPDPSLKLPPLQTTAPVSSSATPVTQYAQESSSLEATVMTIPFLNKIKVLAKISPPLLPFFRDGASRRRGAVVSVDGQDPVAVKSVVDFLNNTLEKEGKYHTHIFEGPDIRLREGYSESGQMGDATVDYLNTISAWHRISDDIVSFVKPLYGSLEPKSVDEDKSTPGASPKGSIPKGADIHISSPAQSSENGSVSYSSSSGSAPCPVPVALVPRYQLTTADAFACSVPIGDSYAPLDHWQWMASLWRACVGPDITVYVRECRKIIPRSSTTLRRALKVIMAKIDRSPAAWSGCSSLDNMTNNNPQNSNEDESLWYIFNTLQNPVPNPDLMRDQYTKKAMQQLLSVSPRKGDHGLDGFDDGAKLPRAYSHVPYLRTALYPYQRRSAAVMIQREAQPTPMLDPRLKPYATPIGQEYYYDKEEGNIIREKRMYSGPRGGILAETMGCGKTLICIAVILATQGHFPQVPLEYQDMELPIRPQTGSLLDMAAATAGRLSLPWKSHFDLMRRTGTFFGRCIEACKEHRGAYTIPPPPTRYGSRTGVAYPRSPPRLIRLCSATLIVVPPNLVNHWKDEIAKHAEGVHVLVIQDSSALVPPPDQLLEYDIVLFSKVRFEKEAGAASNNRRSSTAPDPSPLTKLHWLRIIVDEGHNVAGHGHRTNMVHILDQLHVERRWIVSGTPSSGLYGVEVSLASHETNDTSDSDLTEATTAVLHGKEKTTIIDSELKDLDEIRRIVVGFLDLKPWSNSQANDPANWTKYMKPVGEDGKRRKAQSLRATLQSLVVRHRMEVIYSEVPLPRLYNRVVRLKPTFYDKLNLNLFIFILAVNAITSERKDQDYMFHPRNRKHLSLVINNLRQAGFWWAGSDGDIQGTIDVASNYMEANRERMARDEIDILTEGIQIAQKAIACQSWNAFKQFHELGVFIQDFPSHARSMWALSPSRPDVEPLLLGISQAHKAQSFVTAHLNEMYPEEGLAGAGIKARLALSGRQGHPDSVTTKKTTPDKLSSCTVKTLPPSSPLAQTKLVATTSAKLTYLLDRVLELHTEEKIIIFYDNNNSAFWIAEGLELLGVDFRIYASTLKPKVRAAYLELFREQEDVRVLLMDLHQASHGLHIANASRVFIVNPIWQPNVESQAIKRAHRIGQTRPVFVETLVLKDTLEDKMLERRKAMSEKEMQQAERDLLDDSTMSSIIQNEHFLHMADDEDLTGPAYLKQPPGFFDRHGLPIPEVNESPSSAKRTPRSRKRRPVPVDMNMDATGDSDVGTPKRRRSDGTELRSGGFSETLPSLMDSSDGTDERTNNYVSIFN</sequence>
<feature type="compositionally biased region" description="Polar residues" evidence="8">
    <location>
        <begin position="1672"/>
        <end position="1688"/>
    </location>
</feature>
<dbReference type="InterPro" id="IPR001650">
    <property type="entry name" value="Helicase_C-like"/>
</dbReference>
<keyword evidence="12" id="KW-1185">Reference proteome</keyword>
<feature type="DNA-binding region" description="HMG box" evidence="7">
    <location>
        <begin position="446"/>
        <end position="514"/>
    </location>
</feature>
<dbReference type="EMBL" id="NEXV01000444">
    <property type="protein sequence ID" value="PIG83583.1"/>
    <property type="molecule type" value="Genomic_DNA"/>
</dbReference>
<dbReference type="Pfam" id="PF00505">
    <property type="entry name" value="HMG_box"/>
    <property type="match status" value="1"/>
</dbReference>
<organism evidence="11 12">
    <name type="scientific">Aspergillus arachidicola</name>
    <dbReference type="NCBI Taxonomy" id="656916"/>
    <lineage>
        <taxon>Eukaryota</taxon>
        <taxon>Fungi</taxon>
        <taxon>Dikarya</taxon>
        <taxon>Ascomycota</taxon>
        <taxon>Pezizomycotina</taxon>
        <taxon>Eurotiomycetes</taxon>
        <taxon>Eurotiomycetidae</taxon>
        <taxon>Eurotiales</taxon>
        <taxon>Aspergillaceae</taxon>
        <taxon>Aspergillus</taxon>
        <taxon>Aspergillus subgen. Circumdati</taxon>
    </lineage>
</organism>
<dbReference type="SUPFAM" id="SSF52266">
    <property type="entry name" value="SGNH hydrolase"/>
    <property type="match status" value="1"/>
</dbReference>
<evidence type="ECO:0000259" key="10">
    <source>
        <dbReference type="PROSITE" id="PS51194"/>
    </source>
</evidence>
<evidence type="ECO:0000313" key="12">
    <source>
        <dbReference type="Proteomes" id="UP000231358"/>
    </source>
</evidence>
<dbReference type="Gene3D" id="3.40.50.10810">
    <property type="entry name" value="Tandem AAA-ATPase domain"/>
    <property type="match status" value="1"/>
</dbReference>
<feature type="compositionally biased region" description="Low complexity" evidence="8">
    <location>
        <begin position="416"/>
        <end position="428"/>
    </location>
</feature>
<feature type="compositionally biased region" description="Low complexity" evidence="8">
    <location>
        <begin position="564"/>
        <end position="573"/>
    </location>
</feature>
<dbReference type="SMART" id="SM00487">
    <property type="entry name" value="DEXDc"/>
    <property type="match status" value="1"/>
</dbReference>
<dbReference type="PROSITE" id="PS50118">
    <property type="entry name" value="HMG_BOX_2"/>
    <property type="match status" value="1"/>
</dbReference>
<dbReference type="InterPro" id="IPR038718">
    <property type="entry name" value="SNF2-like_sf"/>
</dbReference>
<evidence type="ECO:0000256" key="6">
    <source>
        <dbReference type="ARBA" id="ARBA00023163"/>
    </source>
</evidence>
<proteinExistence type="predicted"/>
<dbReference type="Pfam" id="PF00176">
    <property type="entry name" value="SNF2-rel_dom"/>
    <property type="match status" value="1"/>
</dbReference>
<keyword evidence="11" id="KW-0347">Helicase</keyword>
<dbReference type="InterPro" id="IPR014001">
    <property type="entry name" value="Helicase_ATP-bd"/>
</dbReference>
<keyword evidence="4" id="KW-0805">Transcription regulation</keyword>
<feature type="compositionally biased region" description="Polar residues" evidence="8">
    <location>
        <begin position="527"/>
        <end position="543"/>
    </location>
</feature>
<keyword evidence="5 7" id="KW-0238">DNA-binding</keyword>
<dbReference type="InterPro" id="IPR036910">
    <property type="entry name" value="HMG_box_dom_sf"/>
</dbReference>
<feature type="region of interest" description="Disordered" evidence="8">
    <location>
        <begin position="409"/>
        <end position="428"/>
    </location>
</feature>
<feature type="region of interest" description="Disordered" evidence="8">
    <location>
        <begin position="1666"/>
        <end position="1690"/>
    </location>
</feature>
<feature type="compositionally biased region" description="Polar residues" evidence="8">
    <location>
        <begin position="694"/>
        <end position="707"/>
    </location>
</feature>
<keyword evidence="7" id="KW-0539">Nucleus</keyword>
<evidence type="ECO:0000256" key="7">
    <source>
        <dbReference type="PROSITE-ProRule" id="PRU00267"/>
    </source>
</evidence>
<dbReference type="Gene3D" id="3.40.50.300">
    <property type="entry name" value="P-loop containing nucleotide triphosphate hydrolases"/>
    <property type="match status" value="1"/>
</dbReference>
<dbReference type="GO" id="GO:0016787">
    <property type="term" value="F:hydrolase activity"/>
    <property type="evidence" value="ECO:0007669"/>
    <property type="project" value="UniProtKB-KW"/>
</dbReference>
<reference evidence="11 12" key="1">
    <citation type="submission" date="2017-05" db="EMBL/GenBank/DDBJ databases">
        <title>Genome sequence for an aflatoxigenic pathogen of Argentinian peanut, Aspergillus arachidicola.</title>
        <authorList>
            <person name="Moore G."/>
            <person name="Beltz S.B."/>
            <person name="Mack B.M."/>
        </authorList>
    </citation>
    <scope>NUCLEOTIDE SEQUENCE [LARGE SCALE GENOMIC DNA]</scope>
    <source>
        <strain evidence="11 12">CBS 117610</strain>
    </source>
</reference>
<dbReference type="InterPro" id="IPR050628">
    <property type="entry name" value="SNF2_RAD54_helicase_TF"/>
</dbReference>
<dbReference type="GO" id="GO:0005524">
    <property type="term" value="F:ATP binding"/>
    <property type="evidence" value="ECO:0007669"/>
    <property type="project" value="UniProtKB-KW"/>
</dbReference>
<keyword evidence="6" id="KW-0804">Transcription</keyword>
<keyword evidence="3" id="KW-0067">ATP-binding</keyword>
<dbReference type="GO" id="GO:0008094">
    <property type="term" value="F:ATP-dependent activity, acting on DNA"/>
    <property type="evidence" value="ECO:0007669"/>
    <property type="project" value="TreeGrafter"/>
</dbReference>
<dbReference type="GO" id="GO:0005634">
    <property type="term" value="C:nucleus"/>
    <property type="evidence" value="ECO:0007669"/>
    <property type="project" value="UniProtKB-UniRule"/>
</dbReference>
<dbReference type="CDD" id="cd18008">
    <property type="entry name" value="DEXDc_SHPRH-like"/>
    <property type="match status" value="1"/>
</dbReference>
<dbReference type="STRING" id="656916.A0A2G7FSQ2"/>
<dbReference type="GO" id="GO:0003700">
    <property type="term" value="F:DNA-binding transcription factor activity"/>
    <property type="evidence" value="ECO:0007669"/>
    <property type="project" value="UniProtKB-ARBA"/>
</dbReference>
<accession>A0A2G7FSQ2</accession>
<feature type="compositionally biased region" description="Basic residues" evidence="8">
    <location>
        <begin position="1915"/>
        <end position="1924"/>
    </location>
</feature>
<dbReference type="InterPro" id="IPR009071">
    <property type="entry name" value="HMG_box_dom"/>
</dbReference>
<gene>
    <name evidence="11" type="ORF">AARAC_009084</name>
</gene>
<dbReference type="PROSITE" id="PS51194">
    <property type="entry name" value="HELICASE_CTER"/>
    <property type="match status" value="1"/>
</dbReference>
<dbReference type="Proteomes" id="UP000231358">
    <property type="component" value="Unassembled WGS sequence"/>
</dbReference>